<dbReference type="Gene3D" id="1.10.1740.10">
    <property type="match status" value="1"/>
</dbReference>
<organism evidence="7 9">
    <name type="scientific">Butyricimonas paravirosa</name>
    <dbReference type="NCBI Taxonomy" id="1472417"/>
    <lineage>
        <taxon>Bacteria</taxon>
        <taxon>Pseudomonadati</taxon>
        <taxon>Bacteroidota</taxon>
        <taxon>Bacteroidia</taxon>
        <taxon>Bacteroidales</taxon>
        <taxon>Odoribacteraceae</taxon>
        <taxon>Butyricimonas</taxon>
    </lineage>
</organism>
<feature type="domain" description="RNA polymerase sigma-70 region 2" evidence="5">
    <location>
        <begin position="32"/>
        <end position="90"/>
    </location>
</feature>
<reference evidence="7 9" key="2">
    <citation type="submission" date="2020-03" db="EMBL/GenBank/DDBJ databases">
        <title>Genomic Encyclopedia of Type Strains, Phase IV (KMG-IV): sequencing the most valuable type-strain genomes for metagenomic binning, comparative biology and taxonomic classification.</title>
        <authorList>
            <person name="Goeker M."/>
        </authorList>
    </citation>
    <scope>NUCLEOTIDE SEQUENCE [LARGE SCALE GENOMIC DNA]</scope>
    <source>
        <strain evidence="7 9">DSM 105722</strain>
    </source>
</reference>
<dbReference type="InterPro" id="IPR007627">
    <property type="entry name" value="RNA_pol_sigma70_r2"/>
</dbReference>
<evidence type="ECO:0000259" key="5">
    <source>
        <dbReference type="Pfam" id="PF04542"/>
    </source>
</evidence>
<evidence type="ECO:0000313" key="7">
    <source>
        <dbReference type="EMBL" id="NJC20175.1"/>
    </source>
</evidence>
<dbReference type="PANTHER" id="PTHR43133">
    <property type="entry name" value="RNA POLYMERASE ECF-TYPE SIGMA FACTO"/>
    <property type="match status" value="1"/>
</dbReference>
<dbReference type="NCBIfam" id="TIGR02937">
    <property type="entry name" value="sigma70-ECF"/>
    <property type="match status" value="1"/>
</dbReference>
<evidence type="ECO:0000313" key="10">
    <source>
        <dbReference type="Proteomes" id="UP001302374"/>
    </source>
</evidence>
<evidence type="ECO:0000256" key="2">
    <source>
        <dbReference type="ARBA" id="ARBA00023015"/>
    </source>
</evidence>
<evidence type="ECO:0000256" key="3">
    <source>
        <dbReference type="ARBA" id="ARBA00023082"/>
    </source>
</evidence>
<keyword evidence="10" id="KW-1185">Reference proteome</keyword>
<dbReference type="Proteomes" id="UP001302374">
    <property type="component" value="Chromosome"/>
</dbReference>
<evidence type="ECO:0000256" key="4">
    <source>
        <dbReference type="ARBA" id="ARBA00023163"/>
    </source>
</evidence>
<evidence type="ECO:0000313" key="9">
    <source>
        <dbReference type="Proteomes" id="UP000576368"/>
    </source>
</evidence>
<dbReference type="PANTHER" id="PTHR43133:SF46">
    <property type="entry name" value="RNA POLYMERASE SIGMA-70 FACTOR ECF SUBFAMILY"/>
    <property type="match status" value="1"/>
</dbReference>
<evidence type="ECO:0000259" key="6">
    <source>
        <dbReference type="Pfam" id="PF08281"/>
    </source>
</evidence>
<dbReference type="CDD" id="cd06171">
    <property type="entry name" value="Sigma70_r4"/>
    <property type="match status" value="1"/>
</dbReference>
<feature type="domain" description="RNA polymerase sigma factor 70 region 4 type 2" evidence="6">
    <location>
        <begin position="121"/>
        <end position="171"/>
    </location>
</feature>
<proteinExistence type="inferred from homology"/>
<dbReference type="GeneID" id="86891408"/>
<dbReference type="InterPro" id="IPR039425">
    <property type="entry name" value="RNA_pol_sigma-70-like"/>
</dbReference>
<dbReference type="InterPro" id="IPR013325">
    <property type="entry name" value="RNA_pol_sigma_r2"/>
</dbReference>
<accession>A0A7X6BKP7</accession>
<dbReference type="InterPro" id="IPR036388">
    <property type="entry name" value="WH-like_DNA-bd_sf"/>
</dbReference>
<dbReference type="EMBL" id="CP043839">
    <property type="protein sequence ID" value="WOF12377.1"/>
    <property type="molecule type" value="Genomic_DNA"/>
</dbReference>
<dbReference type="EMBL" id="JAATLI010000015">
    <property type="protein sequence ID" value="NJC20175.1"/>
    <property type="molecule type" value="Genomic_DNA"/>
</dbReference>
<dbReference type="GO" id="GO:0016987">
    <property type="term" value="F:sigma factor activity"/>
    <property type="evidence" value="ECO:0007669"/>
    <property type="project" value="UniProtKB-KW"/>
</dbReference>
<dbReference type="RefSeq" id="WP_118305163.1">
    <property type="nucleotide sequence ID" value="NZ_BMPA01000014.1"/>
</dbReference>
<protein>
    <submittedName>
        <fullName evidence="7">RNA polymerase sigma-70 factor (ECF subfamily)</fullName>
    </submittedName>
    <submittedName>
        <fullName evidence="8">Sigma-70 family RNA polymerase sigma factor</fullName>
    </submittedName>
</protein>
<keyword evidence="3" id="KW-0731">Sigma factor</keyword>
<dbReference type="InterPro" id="IPR014284">
    <property type="entry name" value="RNA_pol_sigma-70_dom"/>
</dbReference>
<dbReference type="InterPro" id="IPR013249">
    <property type="entry name" value="RNA_pol_sigma70_r4_t2"/>
</dbReference>
<dbReference type="SUPFAM" id="SSF88946">
    <property type="entry name" value="Sigma2 domain of RNA polymerase sigma factors"/>
    <property type="match status" value="1"/>
</dbReference>
<keyword evidence="2" id="KW-0805">Transcription regulation</keyword>
<evidence type="ECO:0000256" key="1">
    <source>
        <dbReference type="ARBA" id="ARBA00010641"/>
    </source>
</evidence>
<dbReference type="Gene3D" id="1.10.10.10">
    <property type="entry name" value="Winged helix-like DNA-binding domain superfamily/Winged helix DNA-binding domain"/>
    <property type="match status" value="1"/>
</dbReference>
<dbReference type="GO" id="GO:0006352">
    <property type="term" value="P:DNA-templated transcription initiation"/>
    <property type="evidence" value="ECO:0007669"/>
    <property type="project" value="InterPro"/>
</dbReference>
<dbReference type="Pfam" id="PF04542">
    <property type="entry name" value="Sigma70_r2"/>
    <property type="match status" value="1"/>
</dbReference>
<name>A0A7X6BKP7_9BACT</name>
<dbReference type="Proteomes" id="UP000576368">
    <property type="component" value="Unassembled WGS sequence"/>
</dbReference>
<keyword evidence="4" id="KW-0804">Transcription</keyword>
<dbReference type="SUPFAM" id="SSF88659">
    <property type="entry name" value="Sigma3 and sigma4 domains of RNA polymerase sigma factors"/>
    <property type="match status" value="1"/>
</dbReference>
<sequence>MNHDIDIKELGYRIKKGDEKAFQILYVEYFYNLQYYAMRYLYDWEEAENLVQDAFLSLWCNLDKYDEERNVVYYLLTFVRNSCLKYIRNLKIRDNNQDKVIEALLFSNMTDEEPDENLLKRLNEVLSRLPDKQKEVLLKHIVERKTLPEIARELGVAESTTKTHYKRAMTFMRENLHIILGGF</sequence>
<dbReference type="GO" id="GO:0003677">
    <property type="term" value="F:DNA binding"/>
    <property type="evidence" value="ECO:0007669"/>
    <property type="project" value="InterPro"/>
</dbReference>
<comment type="similarity">
    <text evidence="1">Belongs to the sigma-70 factor family. ECF subfamily.</text>
</comment>
<evidence type="ECO:0000313" key="8">
    <source>
        <dbReference type="EMBL" id="WOF12377.1"/>
    </source>
</evidence>
<dbReference type="AlphaFoldDB" id="A0A7X6BKP7"/>
<dbReference type="InterPro" id="IPR013324">
    <property type="entry name" value="RNA_pol_sigma_r3/r4-like"/>
</dbReference>
<gene>
    <name evidence="8" type="ORF">F1644_08920</name>
    <name evidence="7" type="ORF">GGR15_003818</name>
</gene>
<reference evidence="8 10" key="1">
    <citation type="submission" date="2019-09" db="EMBL/GenBank/DDBJ databases">
        <title>Butyricimonas paravirosa DSM 105722 (=214-4 = JCM 18677 = CCUG 65563).</title>
        <authorList>
            <person name="Le Roy T."/>
            <person name="Cani P.D."/>
        </authorList>
    </citation>
    <scope>NUCLEOTIDE SEQUENCE [LARGE SCALE GENOMIC DNA]</scope>
    <source>
        <strain evidence="8 10">DSM 105722</strain>
    </source>
</reference>
<dbReference type="Pfam" id="PF08281">
    <property type="entry name" value="Sigma70_r4_2"/>
    <property type="match status" value="1"/>
</dbReference>